<organism evidence="2">
    <name type="scientific">Panstrongylus lignarius</name>
    <dbReference type="NCBI Taxonomy" id="156445"/>
    <lineage>
        <taxon>Eukaryota</taxon>
        <taxon>Metazoa</taxon>
        <taxon>Ecdysozoa</taxon>
        <taxon>Arthropoda</taxon>
        <taxon>Hexapoda</taxon>
        <taxon>Insecta</taxon>
        <taxon>Pterygota</taxon>
        <taxon>Neoptera</taxon>
        <taxon>Paraneoptera</taxon>
        <taxon>Hemiptera</taxon>
        <taxon>Heteroptera</taxon>
        <taxon>Panheteroptera</taxon>
        <taxon>Cimicomorpha</taxon>
        <taxon>Reduviidae</taxon>
        <taxon>Triatominae</taxon>
        <taxon>Panstrongylus</taxon>
    </lineage>
</organism>
<dbReference type="AlphaFoldDB" id="A0A224XSX1"/>
<reference evidence="2" key="1">
    <citation type="journal article" date="2018" name="PLoS Negl. Trop. Dis.">
        <title>An insight into the salivary gland and fat body transcriptome of Panstrongylus lignarius (Hemiptera: Heteroptera), the main vector of Chagas disease in Peru.</title>
        <authorList>
            <person name="Nevoa J.C."/>
            <person name="Mendes M.T."/>
            <person name="da Silva M.V."/>
            <person name="Soares S.C."/>
            <person name="Oliveira C.J.F."/>
            <person name="Ribeiro J.M.C."/>
        </authorList>
    </citation>
    <scope>NUCLEOTIDE SEQUENCE</scope>
</reference>
<protein>
    <submittedName>
        <fullName evidence="2">Putative secreted protein</fullName>
    </submittedName>
</protein>
<proteinExistence type="predicted"/>
<sequence>MVAACLVVGSLGAVSALYGRGSDDVDVLKLRNRTFGSNLLQQGQSFLFSVPPSGPPNCWSSVVFFLGSSSSEYSFFVTF</sequence>
<evidence type="ECO:0000313" key="2">
    <source>
        <dbReference type="EMBL" id="JAW15645.1"/>
    </source>
</evidence>
<feature type="chain" id="PRO_5012736644" evidence="1">
    <location>
        <begin position="17"/>
        <end position="79"/>
    </location>
</feature>
<name>A0A224XSX1_9HEMI</name>
<accession>A0A224XSX1</accession>
<keyword evidence="1" id="KW-0732">Signal</keyword>
<evidence type="ECO:0000256" key="1">
    <source>
        <dbReference type="SAM" id="SignalP"/>
    </source>
</evidence>
<dbReference type="EMBL" id="GFTR01000781">
    <property type="protein sequence ID" value="JAW15645.1"/>
    <property type="molecule type" value="Transcribed_RNA"/>
</dbReference>
<feature type="signal peptide" evidence="1">
    <location>
        <begin position="1"/>
        <end position="16"/>
    </location>
</feature>